<dbReference type="SMART" id="SM00409">
    <property type="entry name" value="IG"/>
    <property type="match status" value="2"/>
</dbReference>
<sequence length="373" mass="41396">CSGNQCQSVAEVEDFLMSCAAVLDVRMRNVLLCMLGFFLLSSLLNGHADAGIVGREMEVSREGVYHHRREKGGPALCPGPKRGVSIQRTVPIKPSLIQEPNRSQIFKGETVTLTCEIQGGGGTQWTYKWIKNKLDYYPASSEYRIIGATKAHSGEYSCRGKGDNVLTEWSNVINITVSEAVLSASPSWLSPGASVTLSCEVRPQSAGWRFFWYKAVPKPSKRYQPSYSFELLPGSTNGTEQNSYIIHGPTHTAGYVCRAEGEEPGFDTLYSELKFVWSADPHPAASLSVSPDRVQHFSSDSMSLSCKGNSTEWRLRRFRRKGYLADFSCSLRRENAGATCTFVRDWYHSGVFWCESESGEFSNAVNITVQSRS</sequence>
<dbReference type="InterPro" id="IPR050488">
    <property type="entry name" value="Ig_Fc_receptor"/>
</dbReference>
<feature type="domain" description="Ig-like" evidence="3">
    <location>
        <begin position="192"/>
        <end position="260"/>
    </location>
</feature>
<dbReference type="Pfam" id="PF13927">
    <property type="entry name" value="Ig_3"/>
    <property type="match status" value="1"/>
</dbReference>
<dbReference type="Proteomes" id="UP001469553">
    <property type="component" value="Unassembled WGS sequence"/>
</dbReference>
<proteinExistence type="predicted"/>
<dbReference type="PANTHER" id="PTHR11481">
    <property type="entry name" value="IMMUNOGLOBULIN FC RECEPTOR"/>
    <property type="match status" value="1"/>
</dbReference>
<keyword evidence="2" id="KW-1015">Disulfide bond</keyword>
<dbReference type="InterPro" id="IPR013783">
    <property type="entry name" value="Ig-like_fold"/>
</dbReference>
<dbReference type="InterPro" id="IPR036179">
    <property type="entry name" value="Ig-like_dom_sf"/>
</dbReference>
<dbReference type="PROSITE" id="PS50835">
    <property type="entry name" value="IG_LIKE"/>
    <property type="match status" value="2"/>
</dbReference>
<dbReference type="InterPro" id="IPR007110">
    <property type="entry name" value="Ig-like_dom"/>
</dbReference>
<name>A0ABV0YQ97_9TELE</name>
<keyword evidence="1" id="KW-0732">Signal</keyword>
<comment type="caution">
    <text evidence="4">The sequence shown here is derived from an EMBL/GenBank/DDBJ whole genome shotgun (WGS) entry which is preliminary data.</text>
</comment>
<evidence type="ECO:0000313" key="5">
    <source>
        <dbReference type="Proteomes" id="UP001469553"/>
    </source>
</evidence>
<evidence type="ECO:0000313" key="4">
    <source>
        <dbReference type="EMBL" id="MEQ2295849.1"/>
    </source>
</evidence>
<feature type="non-terminal residue" evidence="4">
    <location>
        <position position="1"/>
    </location>
</feature>
<gene>
    <name evidence="4" type="ORF">AMECASPLE_018774</name>
</gene>
<dbReference type="PANTHER" id="PTHR11481:SF64">
    <property type="entry name" value="FC RECEPTOR-LIKE PROTEIN 4"/>
    <property type="match status" value="1"/>
</dbReference>
<accession>A0ABV0YQ97</accession>
<dbReference type="SUPFAM" id="SSF48726">
    <property type="entry name" value="Immunoglobulin"/>
    <property type="match status" value="2"/>
</dbReference>
<protein>
    <recommendedName>
        <fullName evidence="3">Ig-like domain-containing protein</fullName>
    </recommendedName>
</protein>
<evidence type="ECO:0000259" key="3">
    <source>
        <dbReference type="PROSITE" id="PS50835"/>
    </source>
</evidence>
<keyword evidence="5" id="KW-1185">Reference proteome</keyword>
<reference evidence="4 5" key="1">
    <citation type="submission" date="2021-06" db="EMBL/GenBank/DDBJ databases">
        <authorList>
            <person name="Palmer J.M."/>
        </authorList>
    </citation>
    <scope>NUCLEOTIDE SEQUENCE [LARGE SCALE GENOMIC DNA]</scope>
    <source>
        <strain evidence="4 5">AS_MEX2019</strain>
        <tissue evidence="4">Muscle</tissue>
    </source>
</reference>
<evidence type="ECO:0000256" key="2">
    <source>
        <dbReference type="ARBA" id="ARBA00023157"/>
    </source>
</evidence>
<dbReference type="EMBL" id="JAHRIP010039097">
    <property type="protein sequence ID" value="MEQ2295849.1"/>
    <property type="molecule type" value="Genomic_DNA"/>
</dbReference>
<dbReference type="InterPro" id="IPR003599">
    <property type="entry name" value="Ig_sub"/>
</dbReference>
<evidence type="ECO:0000256" key="1">
    <source>
        <dbReference type="ARBA" id="ARBA00022729"/>
    </source>
</evidence>
<organism evidence="4 5">
    <name type="scientific">Ameca splendens</name>
    <dbReference type="NCBI Taxonomy" id="208324"/>
    <lineage>
        <taxon>Eukaryota</taxon>
        <taxon>Metazoa</taxon>
        <taxon>Chordata</taxon>
        <taxon>Craniata</taxon>
        <taxon>Vertebrata</taxon>
        <taxon>Euteleostomi</taxon>
        <taxon>Actinopterygii</taxon>
        <taxon>Neopterygii</taxon>
        <taxon>Teleostei</taxon>
        <taxon>Neoteleostei</taxon>
        <taxon>Acanthomorphata</taxon>
        <taxon>Ovalentaria</taxon>
        <taxon>Atherinomorphae</taxon>
        <taxon>Cyprinodontiformes</taxon>
        <taxon>Goodeidae</taxon>
        <taxon>Ameca</taxon>
    </lineage>
</organism>
<dbReference type="Gene3D" id="2.60.40.10">
    <property type="entry name" value="Immunoglobulins"/>
    <property type="match status" value="3"/>
</dbReference>
<feature type="domain" description="Ig-like" evidence="3">
    <location>
        <begin position="94"/>
        <end position="178"/>
    </location>
</feature>